<name>A0A512NJG1_9HYPH</name>
<dbReference type="OrthoDB" id="8688418at2"/>
<dbReference type="EMBL" id="BKAJ01000118">
    <property type="protein sequence ID" value="GEP59052.1"/>
    <property type="molecule type" value="Genomic_DNA"/>
</dbReference>
<comment type="caution">
    <text evidence="1">The sequence shown here is derived from an EMBL/GenBank/DDBJ whole genome shotgun (WGS) entry which is preliminary data.</text>
</comment>
<dbReference type="RefSeq" id="WP_147154426.1">
    <property type="nucleotide sequence ID" value="NZ_BKAJ01000118.1"/>
</dbReference>
<organism evidence="1 2">
    <name type="scientific">Reyranella soli</name>
    <dbReference type="NCBI Taxonomy" id="1230389"/>
    <lineage>
        <taxon>Bacteria</taxon>
        <taxon>Pseudomonadati</taxon>
        <taxon>Pseudomonadota</taxon>
        <taxon>Alphaproteobacteria</taxon>
        <taxon>Hyphomicrobiales</taxon>
        <taxon>Reyranellaceae</taxon>
        <taxon>Reyranella</taxon>
    </lineage>
</organism>
<dbReference type="AlphaFoldDB" id="A0A512NJG1"/>
<evidence type="ECO:0000313" key="2">
    <source>
        <dbReference type="Proteomes" id="UP000321058"/>
    </source>
</evidence>
<sequence>MPNVDADFDPRLKAQVEVRAAICEQWLPLWRTLLRYKSQSEKLAVRIVRIRAATMAQLALVYGPELSMLPEPERAQLLISLDLLTGFESWAGCAKTTASQAAHELWATSIGRLLPPPPFGASPCRDSSPGLRADDLRTGGHLSGVPYVTNRLGPAAHTPPASRSDRNNLAAACIVRPVTTR</sequence>
<keyword evidence="2" id="KW-1185">Reference proteome</keyword>
<protein>
    <submittedName>
        <fullName evidence="1">Uncharacterized protein</fullName>
    </submittedName>
</protein>
<proteinExistence type="predicted"/>
<accession>A0A512NJG1</accession>
<gene>
    <name evidence="1" type="ORF">RSO01_62180</name>
</gene>
<dbReference type="Proteomes" id="UP000321058">
    <property type="component" value="Unassembled WGS sequence"/>
</dbReference>
<reference evidence="1 2" key="1">
    <citation type="submission" date="2019-07" db="EMBL/GenBank/DDBJ databases">
        <title>Whole genome shotgun sequence of Reyranella soli NBRC 108950.</title>
        <authorList>
            <person name="Hosoyama A."/>
            <person name="Uohara A."/>
            <person name="Ohji S."/>
            <person name="Ichikawa N."/>
        </authorList>
    </citation>
    <scope>NUCLEOTIDE SEQUENCE [LARGE SCALE GENOMIC DNA]</scope>
    <source>
        <strain evidence="1 2">NBRC 108950</strain>
    </source>
</reference>
<evidence type="ECO:0000313" key="1">
    <source>
        <dbReference type="EMBL" id="GEP59052.1"/>
    </source>
</evidence>